<dbReference type="Pfam" id="PF00069">
    <property type="entry name" value="Pkinase"/>
    <property type="match status" value="1"/>
</dbReference>
<feature type="binding site" evidence="9">
    <location>
        <position position="65"/>
    </location>
    <ligand>
        <name>ATP</name>
        <dbReference type="ChEBI" id="CHEBI:30616"/>
    </ligand>
</feature>
<keyword evidence="10" id="KW-0723">Serine/threonine-protein kinase</keyword>
<sequence length="348" mass="38211">MMQQAAAAAATIDDDHAAAVAPRKRQRIPIACAQDYEEICCLGAGAFGVVAKARHRVTGETVAIKRHRSSDGHNGELLREARFLDACDGLPFLVGYHGLARDLATAELCLLTEYVGGPSLRDYLRGRRGRRPLPEATVRAAMWQLLTGAQRMHERRVVHRDIKPANILVGEDHRTVKICDLGLAMHASEPPPYAKVGTLSYMAPEVLLGRADYDARVDTWSLGCVMAELLAGRPLFEGRDEVEQLWAIYEVLDTTDGGHQQHDSLLRELFPEETLSLDGFEVLSGLLAFNSENRLTAAAALQLPWFDNVGALALPKEEEAVSAPPSVPRKKKPLLIIPPPLPKKPKVF</sequence>
<dbReference type="InterPro" id="IPR000719">
    <property type="entry name" value="Prot_kinase_dom"/>
</dbReference>
<dbReference type="AlphaFoldDB" id="A0A8T0V2D2"/>
<evidence type="ECO:0000256" key="6">
    <source>
        <dbReference type="ARBA" id="ARBA00022777"/>
    </source>
</evidence>
<evidence type="ECO:0000256" key="2">
    <source>
        <dbReference type="ARBA" id="ARBA00012409"/>
    </source>
</evidence>
<dbReference type="InterPro" id="IPR050108">
    <property type="entry name" value="CDK"/>
</dbReference>
<evidence type="ECO:0000313" key="12">
    <source>
        <dbReference type="EMBL" id="KAG2627564.1"/>
    </source>
</evidence>
<keyword evidence="7 9" id="KW-0067">ATP-binding</keyword>
<dbReference type="InterPro" id="IPR017441">
    <property type="entry name" value="Protein_kinase_ATP_BS"/>
</dbReference>
<accession>A0A8T0V2D2</accession>
<evidence type="ECO:0000256" key="7">
    <source>
        <dbReference type="ARBA" id="ARBA00022840"/>
    </source>
</evidence>
<dbReference type="SMART" id="SM00220">
    <property type="entry name" value="S_TKc"/>
    <property type="match status" value="1"/>
</dbReference>
<name>A0A8T0V2D2_PANVG</name>
<evidence type="ECO:0000256" key="5">
    <source>
        <dbReference type="ARBA" id="ARBA00022741"/>
    </source>
</evidence>
<comment type="caution">
    <text evidence="12">The sequence shown here is derived from an EMBL/GenBank/DDBJ whole genome shotgun (WGS) entry which is preliminary data.</text>
</comment>
<dbReference type="PANTHER" id="PTHR24056">
    <property type="entry name" value="CELL DIVISION PROTEIN KINASE"/>
    <property type="match status" value="1"/>
</dbReference>
<evidence type="ECO:0000313" key="13">
    <source>
        <dbReference type="Proteomes" id="UP000823388"/>
    </source>
</evidence>
<evidence type="ECO:0000256" key="1">
    <source>
        <dbReference type="ARBA" id="ARBA00006485"/>
    </source>
</evidence>
<dbReference type="PANTHER" id="PTHR24056:SF395">
    <property type="entry name" value="PROTEIN KINASE DOMAIN-CONTAINING PROTEIN"/>
    <property type="match status" value="1"/>
</dbReference>
<dbReference type="SUPFAM" id="SSF56112">
    <property type="entry name" value="Protein kinase-like (PK-like)"/>
    <property type="match status" value="1"/>
</dbReference>
<keyword evidence="5 9" id="KW-0547">Nucleotide-binding</keyword>
<keyword evidence="4" id="KW-0808">Transferase</keyword>
<keyword evidence="13" id="KW-1185">Reference proteome</keyword>
<organism evidence="12 13">
    <name type="scientific">Panicum virgatum</name>
    <name type="common">Blackwell switchgrass</name>
    <dbReference type="NCBI Taxonomy" id="38727"/>
    <lineage>
        <taxon>Eukaryota</taxon>
        <taxon>Viridiplantae</taxon>
        <taxon>Streptophyta</taxon>
        <taxon>Embryophyta</taxon>
        <taxon>Tracheophyta</taxon>
        <taxon>Spermatophyta</taxon>
        <taxon>Magnoliopsida</taxon>
        <taxon>Liliopsida</taxon>
        <taxon>Poales</taxon>
        <taxon>Poaceae</taxon>
        <taxon>PACMAD clade</taxon>
        <taxon>Panicoideae</taxon>
        <taxon>Panicodae</taxon>
        <taxon>Paniceae</taxon>
        <taxon>Panicinae</taxon>
        <taxon>Panicum</taxon>
        <taxon>Panicum sect. Hiantes</taxon>
    </lineage>
</organism>
<dbReference type="PROSITE" id="PS00107">
    <property type="entry name" value="PROTEIN_KINASE_ATP"/>
    <property type="match status" value="1"/>
</dbReference>
<dbReference type="InterPro" id="IPR011009">
    <property type="entry name" value="Kinase-like_dom_sf"/>
</dbReference>
<dbReference type="EMBL" id="CM029041">
    <property type="protein sequence ID" value="KAG2627564.1"/>
    <property type="molecule type" value="Genomic_DNA"/>
</dbReference>
<protein>
    <recommendedName>
        <fullName evidence="2">[RNA-polymerase]-subunit kinase</fullName>
        <ecNumber evidence="2">2.7.11.23</ecNumber>
    </recommendedName>
</protein>
<keyword evidence="6" id="KW-0418">Kinase</keyword>
<gene>
    <name evidence="12" type="ORF">PVAP13_3KG128457</name>
</gene>
<dbReference type="Gene3D" id="3.30.200.20">
    <property type="entry name" value="Phosphorylase Kinase, domain 1"/>
    <property type="match status" value="1"/>
</dbReference>
<feature type="domain" description="Protein kinase" evidence="11">
    <location>
        <begin position="36"/>
        <end position="306"/>
    </location>
</feature>
<dbReference type="PROSITE" id="PS50011">
    <property type="entry name" value="PROTEIN_KINASE_DOM"/>
    <property type="match status" value="1"/>
</dbReference>
<dbReference type="InterPro" id="IPR008271">
    <property type="entry name" value="Ser/Thr_kinase_AS"/>
</dbReference>
<proteinExistence type="inferred from homology"/>
<comment type="catalytic activity">
    <reaction evidence="8">
        <text>[DNA-directed RNA polymerase] + ATP = phospho-[DNA-directed RNA polymerase] + ADP + H(+)</text>
        <dbReference type="Rhea" id="RHEA:10216"/>
        <dbReference type="Rhea" id="RHEA-COMP:11321"/>
        <dbReference type="Rhea" id="RHEA-COMP:11322"/>
        <dbReference type="ChEBI" id="CHEBI:15378"/>
        <dbReference type="ChEBI" id="CHEBI:30616"/>
        <dbReference type="ChEBI" id="CHEBI:43176"/>
        <dbReference type="ChEBI" id="CHEBI:68546"/>
        <dbReference type="ChEBI" id="CHEBI:456216"/>
        <dbReference type="EC" id="2.7.11.23"/>
    </reaction>
</comment>
<dbReference type="Proteomes" id="UP000823388">
    <property type="component" value="Chromosome 3K"/>
</dbReference>
<comment type="similarity">
    <text evidence="1">Belongs to the protein kinase superfamily. CMGC Ser/Thr protein kinase family. CDC2/CDKX subfamily.</text>
</comment>
<evidence type="ECO:0000256" key="8">
    <source>
        <dbReference type="ARBA" id="ARBA00049280"/>
    </source>
</evidence>
<dbReference type="EC" id="2.7.11.23" evidence="2"/>
<dbReference type="PROSITE" id="PS00108">
    <property type="entry name" value="PROTEIN_KINASE_ST"/>
    <property type="match status" value="1"/>
</dbReference>
<dbReference type="Gene3D" id="1.10.510.10">
    <property type="entry name" value="Transferase(Phosphotransferase) domain 1"/>
    <property type="match status" value="1"/>
</dbReference>
<evidence type="ECO:0000256" key="3">
    <source>
        <dbReference type="ARBA" id="ARBA00022553"/>
    </source>
</evidence>
<reference evidence="12" key="1">
    <citation type="submission" date="2020-05" db="EMBL/GenBank/DDBJ databases">
        <title>WGS assembly of Panicum virgatum.</title>
        <authorList>
            <person name="Lovell J.T."/>
            <person name="Jenkins J."/>
            <person name="Shu S."/>
            <person name="Juenger T.E."/>
            <person name="Schmutz J."/>
        </authorList>
    </citation>
    <scope>NUCLEOTIDE SEQUENCE</scope>
    <source>
        <strain evidence="12">AP13</strain>
    </source>
</reference>
<evidence type="ECO:0000256" key="4">
    <source>
        <dbReference type="ARBA" id="ARBA00022679"/>
    </source>
</evidence>
<evidence type="ECO:0000256" key="9">
    <source>
        <dbReference type="PROSITE-ProRule" id="PRU10141"/>
    </source>
</evidence>
<evidence type="ECO:0000259" key="11">
    <source>
        <dbReference type="PROSITE" id="PS50011"/>
    </source>
</evidence>
<dbReference type="GO" id="GO:0007346">
    <property type="term" value="P:regulation of mitotic cell cycle"/>
    <property type="evidence" value="ECO:0007669"/>
    <property type="project" value="TreeGrafter"/>
</dbReference>
<keyword evidence="3" id="KW-0597">Phosphoprotein</keyword>
<dbReference type="GO" id="GO:0008353">
    <property type="term" value="F:RNA polymerase II CTD heptapeptide repeat kinase activity"/>
    <property type="evidence" value="ECO:0007669"/>
    <property type="project" value="UniProtKB-EC"/>
</dbReference>
<evidence type="ECO:0000256" key="10">
    <source>
        <dbReference type="RuleBase" id="RU000304"/>
    </source>
</evidence>
<dbReference type="GO" id="GO:0005524">
    <property type="term" value="F:ATP binding"/>
    <property type="evidence" value="ECO:0007669"/>
    <property type="project" value="UniProtKB-UniRule"/>
</dbReference>
<dbReference type="GO" id="GO:0005634">
    <property type="term" value="C:nucleus"/>
    <property type="evidence" value="ECO:0007669"/>
    <property type="project" value="TreeGrafter"/>
</dbReference>